<feature type="chain" id="PRO_5046235762" evidence="1">
    <location>
        <begin position="27"/>
        <end position="149"/>
    </location>
</feature>
<comment type="caution">
    <text evidence="2">The sequence shown here is derived from an EMBL/GenBank/DDBJ whole genome shotgun (WGS) entry which is preliminary data.</text>
</comment>
<protein>
    <submittedName>
        <fullName evidence="2">Uncharacterized protein</fullName>
    </submittedName>
</protein>
<name>A0ABU2NTD0_9ACTN</name>
<evidence type="ECO:0000313" key="2">
    <source>
        <dbReference type="EMBL" id="MDT0380248.1"/>
    </source>
</evidence>
<feature type="signal peptide" evidence="1">
    <location>
        <begin position="1"/>
        <end position="26"/>
    </location>
</feature>
<evidence type="ECO:0000256" key="1">
    <source>
        <dbReference type="SAM" id="SignalP"/>
    </source>
</evidence>
<dbReference type="EMBL" id="JAVREQ010000013">
    <property type="protein sequence ID" value="MDT0380248.1"/>
    <property type="molecule type" value="Genomic_DNA"/>
</dbReference>
<dbReference type="InterPro" id="IPR006311">
    <property type="entry name" value="TAT_signal"/>
</dbReference>
<evidence type="ECO:0000313" key="3">
    <source>
        <dbReference type="Proteomes" id="UP001183414"/>
    </source>
</evidence>
<dbReference type="PROSITE" id="PS51318">
    <property type="entry name" value="TAT"/>
    <property type="match status" value="1"/>
</dbReference>
<keyword evidence="3" id="KW-1185">Reference proteome</keyword>
<gene>
    <name evidence="2" type="ORF">RM572_15935</name>
</gene>
<sequence length="149" mass="15838">MAPTKRALTRGAVVVAAALLMAPVTAGSAAAGGSAADGGGSRHVSLLGKWSGFRERIADVEGYRNGPVTLTVREQQGKTFRGVMRWSTPDGPRQDRLVGAFTPGAELMAGADAEGTYSFELLDRNTLDYCYTESGEGFRTTCGRLHRNR</sequence>
<keyword evidence="1" id="KW-0732">Signal</keyword>
<dbReference type="RefSeq" id="WP_311674010.1">
    <property type="nucleotide sequence ID" value="NZ_JAVREQ010000013.1"/>
</dbReference>
<organism evidence="2 3">
    <name type="scientific">Streptomyces hazeniae</name>
    <dbReference type="NCBI Taxonomy" id="3075538"/>
    <lineage>
        <taxon>Bacteria</taxon>
        <taxon>Bacillati</taxon>
        <taxon>Actinomycetota</taxon>
        <taxon>Actinomycetes</taxon>
        <taxon>Kitasatosporales</taxon>
        <taxon>Streptomycetaceae</taxon>
        <taxon>Streptomyces</taxon>
    </lineage>
</organism>
<proteinExistence type="predicted"/>
<dbReference type="Proteomes" id="UP001183414">
    <property type="component" value="Unassembled WGS sequence"/>
</dbReference>
<accession>A0ABU2NTD0</accession>
<reference evidence="3" key="1">
    <citation type="submission" date="2023-07" db="EMBL/GenBank/DDBJ databases">
        <title>30 novel species of actinomycetes from the DSMZ collection.</title>
        <authorList>
            <person name="Nouioui I."/>
        </authorList>
    </citation>
    <scope>NUCLEOTIDE SEQUENCE [LARGE SCALE GENOMIC DNA]</scope>
    <source>
        <strain evidence="3">DSM 42041</strain>
    </source>
</reference>